<dbReference type="Gene3D" id="1.20.58.1520">
    <property type="match status" value="1"/>
</dbReference>
<dbReference type="Pfam" id="PF03999">
    <property type="entry name" value="MAP65_ASE1"/>
    <property type="match status" value="1"/>
</dbReference>
<dbReference type="GO" id="GO:0008017">
    <property type="term" value="F:microtubule binding"/>
    <property type="evidence" value="ECO:0007669"/>
    <property type="project" value="InterPro"/>
</dbReference>
<evidence type="ECO:0000256" key="1">
    <source>
        <dbReference type="SAM" id="Coils"/>
    </source>
</evidence>
<keyword evidence="1" id="KW-0175">Coiled coil</keyword>
<feature type="region of interest" description="Disordered" evidence="2">
    <location>
        <begin position="468"/>
        <end position="489"/>
    </location>
</feature>
<dbReference type="AlphaFoldDB" id="A0A1S3LRY6"/>
<sequence length="609" mass="70230">MTIQTSQPHVFLIECKTFIFVNSHLVFGAAMSSRRSEALAFSLVTGINHAMARLVDIWDSMGIMEEQRVERMETVKKHIEGLLNDMITEEEALKHRIRTNIITFEKQLDTLCLEMSMDPYKLEEGLTVLQIEKNLRLRVEILTKEKGDRLKELHGLQQQDKELCLELCVTPYYVPTGSMPSRTQLQELREHLKTLSEEKKSRAKVFSGLREDIRKLMEDMGHKLETSLEKESVCHGEEIFLLTHENIKALQLLLSQMKVKKESLMNTLAELKERAMCLWNRLEALEQDRTAFQESVQGTLSDQITQWQEEVDRLTVLQKAMLEDVIDKVRQELVALWDKCNQGPEQSEPFNAHICDDDFTEELLALHDAELLKVKNYYDQAKPLLEVLQKWEKYWALFQDFEKKANDPNRFSNRGGALLKEAKEKVKVQKMLPKLEEELRTGVESWEKDQGSAFLVQGQRVMAYISSQWEEHKRQRSKEKSERATTSKKGEMTTLFKTPTKRAHGGMNTLTPNKIRKQIPTQPTMVRSYSCSSSSTFISVPSSKPPLSQVQMQKIKSLERSSSSQRTPLQEYNGIEGKKPVDISYSDFTGDLSKKPNDAVFNSTAKDLF</sequence>
<feature type="compositionally biased region" description="Basic and acidic residues" evidence="2">
    <location>
        <begin position="469"/>
        <end position="489"/>
    </location>
</feature>
<dbReference type="RefSeq" id="XP_013993702.1">
    <property type="nucleotide sequence ID" value="XM_014138227.2"/>
</dbReference>
<proteinExistence type="predicted"/>
<evidence type="ECO:0000256" key="2">
    <source>
        <dbReference type="SAM" id="MobiDB-lite"/>
    </source>
</evidence>
<dbReference type="Proteomes" id="UP001652741">
    <property type="component" value="Chromosome ssa13"/>
</dbReference>
<evidence type="ECO:0000313" key="3">
    <source>
        <dbReference type="Proteomes" id="UP001652741"/>
    </source>
</evidence>
<evidence type="ECO:0000313" key="4">
    <source>
        <dbReference type="RefSeq" id="XP_013993702.1"/>
    </source>
</evidence>
<reference evidence="4" key="1">
    <citation type="submission" date="2025-08" db="UniProtKB">
        <authorList>
            <consortium name="RefSeq"/>
        </authorList>
    </citation>
    <scope>IDENTIFICATION</scope>
</reference>
<accession>A0A1S3LRY6</accession>
<name>A0A1S3LRY6_SALSA</name>
<feature type="coiled-coil region" evidence="1">
    <location>
        <begin position="247"/>
        <end position="288"/>
    </location>
</feature>
<protein>
    <submittedName>
        <fullName evidence="4">Protein regulator of cytokinesis 1 isoform X1</fullName>
    </submittedName>
</protein>
<dbReference type="PANTHER" id="PTHR19321:SF6">
    <property type="entry name" value="PROTEIN REGULATOR OF CYTOKINESIS 1"/>
    <property type="match status" value="1"/>
</dbReference>
<dbReference type="KEGG" id="sasa:106568150"/>
<dbReference type="InterPro" id="IPR007145">
    <property type="entry name" value="MAP65_Ase1_PRC1"/>
</dbReference>
<keyword evidence="3" id="KW-1185">Reference proteome</keyword>
<dbReference type="GO" id="GO:0005737">
    <property type="term" value="C:cytoplasm"/>
    <property type="evidence" value="ECO:0007669"/>
    <property type="project" value="TreeGrafter"/>
</dbReference>
<dbReference type="PANTHER" id="PTHR19321">
    <property type="entry name" value="PROTEIN REGULATOR OF CYTOKINESIS 1 PRC1-RELATED"/>
    <property type="match status" value="1"/>
</dbReference>
<organism evidence="3 4">
    <name type="scientific">Salmo salar</name>
    <name type="common">Atlantic salmon</name>
    <dbReference type="NCBI Taxonomy" id="8030"/>
    <lineage>
        <taxon>Eukaryota</taxon>
        <taxon>Metazoa</taxon>
        <taxon>Chordata</taxon>
        <taxon>Craniata</taxon>
        <taxon>Vertebrata</taxon>
        <taxon>Euteleostomi</taxon>
        <taxon>Actinopterygii</taxon>
        <taxon>Neopterygii</taxon>
        <taxon>Teleostei</taxon>
        <taxon>Protacanthopterygii</taxon>
        <taxon>Salmoniformes</taxon>
        <taxon>Salmonidae</taxon>
        <taxon>Salmoninae</taxon>
        <taxon>Salmo</taxon>
    </lineage>
</organism>
<gene>
    <name evidence="4" type="primary">zgc:86764</name>
</gene>
<dbReference type="OrthoDB" id="642895at2759"/>
<dbReference type="GO" id="GO:1990023">
    <property type="term" value="C:mitotic spindle midzone"/>
    <property type="evidence" value="ECO:0007669"/>
    <property type="project" value="TreeGrafter"/>
</dbReference>
<dbReference type="GO" id="GO:0051256">
    <property type="term" value="P:mitotic spindle midzone assembly"/>
    <property type="evidence" value="ECO:0007669"/>
    <property type="project" value="TreeGrafter"/>
</dbReference>